<keyword evidence="11" id="KW-1185">Reference proteome</keyword>
<dbReference type="InterPro" id="IPR001789">
    <property type="entry name" value="Sig_transdc_resp-reg_receiver"/>
</dbReference>
<gene>
    <name evidence="10" type="ORF">CE91St30_01510</name>
</gene>
<evidence type="ECO:0000256" key="2">
    <source>
        <dbReference type="ARBA" id="ARBA00023012"/>
    </source>
</evidence>
<dbReference type="InterPro" id="IPR011006">
    <property type="entry name" value="CheY-like_superfamily"/>
</dbReference>
<dbReference type="SUPFAM" id="SSF52172">
    <property type="entry name" value="CheY-like"/>
    <property type="match status" value="1"/>
</dbReference>
<dbReference type="Pfam" id="PF00072">
    <property type="entry name" value="Response_reg"/>
    <property type="match status" value="1"/>
</dbReference>
<dbReference type="EMBL" id="AP025564">
    <property type="protein sequence ID" value="BDE94818.1"/>
    <property type="molecule type" value="Genomic_DNA"/>
</dbReference>
<dbReference type="Gene3D" id="1.10.10.10">
    <property type="entry name" value="Winged helix-like DNA-binding domain superfamily/Winged helix DNA-binding domain"/>
    <property type="match status" value="1"/>
</dbReference>
<dbReference type="PROSITE" id="PS51755">
    <property type="entry name" value="OMPR_PHOB"/>
    <property type="match status" value="1"/>
</dbReference>
<evidence type="ECO:0000259" key="8">
    <source>
        <dbReference type="PROSITE" id="PS50110"/>
    </source>
</evidence>
<feature type="DNA-binding region" description="OmpR/PhoB-type" evidence="7">
    <location>
        <begin position="124"/>
        <end position="222"/>
    </location>
</feature>
<dbReference type="Gene3D" id="6.10.250.690">
    <property type="match status" value="1"/>
</dbReference>
<evidence type="ECO:0000259" key="9">
    <source>
        <dbReference type="PROSITE" id="PS51755"/>
    </source>
</evidence>
<sequence length="240" mass="27191">MKILIVEDDRNLSHAIKRCLASSHDSDQAFDGAEGYFLASKGVYDLIILDLMLPALDGYTVLERLREEGVFTPVLILTAKGTLADKARGFRSGGDDYLVKPFHRDELLMRIEAILRRTMGLYETKDLVFKELVISRSRRTVEIAGKPLDLKGKQFDALEYLVSNQDRLISKTQLFDRVWGFLSETSSNVVAVYMSGIRKQLKPFGYDIYLKTIRGVGYLFTEKDAHDAEDTNPTPDADRD</sequence>
<dbReference type="Gene3D" id="3.40.50.2300">
    <property type="match status" value="1"/>
</dbReference>
<reference evidence="10 11" key="1">
    <citation type="submission" date="2022-01" db="EMBL/GenBank/DDBJ databases">
        <title>Novel bile acid biosynthetic pathways are enriched in the microbiome of centenarians.</title>
        <authorList>
            <person name="Sato Y."/>
            <person name="Atarashi K."/>
            <person name="Plichta R.D."/>
            <person name="Arai Y."/>
            <person name="Sasajima S."/>
            <person name="Kearney M.S."/>
            <person name="Suda W."/>
            <person name="Takeshita K."/>
            <person name="Sasaki T."/>
            <person name="Okamoto S."/>
            <person name="Skelly N.A."/>
            <person name="Okamura Y."/>
            <person name="Vlamakis H."/>
            <person name="Li Y."/>
            <person name="Tanoue T."/>
            <person name="Takei H."/>
            <person name="Nittono H."/>
            <person name="Narushima S."/>
            <person name="Irie J."/>
            <person name="Itoh H."/>
            <person name="Moriya K."/>
            <person name="Sugiura Y."/>
            <person name="Suematsu M."/>
            <person name="Moritoki N."/>
            <person name="Shibata S."/>
            <person name="Littman R.D."/>
            <person name="Fischbach A.M."/>
            <person name="Uwamino Y."/>
            <person name="Inoue T."/>
            <person name="Honda A."/>
            <person name="Hattori M."/>
            <person name="Murai T."/>
            <person name="Xavier J.R."/>
            <person name="Hirose N."/>
            <person name="Honda K."/>
        </authorList>
    </citation>
    <scope>NUCLEOTIDE SEQUENCE [LARGE SCALE GENOMIC DNA]</scope>
    <source>
        <strain evidence="10 11">CE91-St30</strain>
    </source>
</reference>
<feature type="domain" description="Response regulatory" evidence="8">
    <location>
        <begin position="2"/>
        <end position="115"/>
    </location>
</feature>
<dbReference type="PANTHER" id="PTHR48111">
    <property type="entry name" value="REGULATOR OF RPOS"/>
    <property type="match status" value="1"/>
</dbReference>
<keyword evidence="5" id="KW-0804">Transcription</keyword>
<dbReference type="SMART" id="SM00862">
    <property type="entry name" value="Trans_reg_C"/>
    <property type="match status" value="1"/>
</dbReference>
<evidence type="ECO:0000256" key="4">
    <source>
        <dbReference type="ARBA" id="ARBA00023125"/>
    </source>
</evidence>
<keyword evidence="2" id="KW-0902">Two-component regulatory system</keyword>
<evidence type="ECO:0000313" key="11">
    <source>
        <dbReference type="Proteomes" id="UP001320544"/>
    </source>
</evidence>
<evidence type="ECO:0000256" key="7">
    <source>
        <dbReference type="PROSITE-ProRule" id="PRU01091"/>
    </source>
</evidence>
<dbReference type="SMART" id="SM00448">
    <property type="entry name" value="REC"/>
    <property type="match status" value="1"/>
</dbReference>
<evidence type="ECO:0000313" key="10">
    <source>
        <dbReference type="EMBL" id="BDE94818.1"/>
    </source>
</evidence>
<protein>
    <submittedName>
        <fullName evidence="10">DNA-binding response regulator</fullName>
    </submittedName>
</protein>
<keyword evidence="4 7" id="KW-0238">DNA-binding</keyword>
<dbReference type="InterPro" id="IPR036388">
    <property type="entry name" value="WH-like_DNA-bd_sf"/>
</dbReference>
<evidence type="ECO:0000256" key="6">
    <source>
        <dbReference type="PROSITE-ProRule" id="PRU00169"/>
    </source>
</evidence>
<organism evidence="10 11">
    <name type="scientific">Raoultibacter timonensis</name>
    <dbReference type="NCBI Taxonomy" id="1907662"/>
    <lineage>
        <taxon>Bacteria</taxon>
        <taxon>Bacillati</taxon>
        <taxon>Actinomycetota</taxon>
        <taxon>Coriobacteriia</taxon>
        <taxon>Eggerthellales</taxon>
        <taxon>Eggerthellaceae</taxon>
        <taxon>Raoultibacter</taxon>
    </lineage>
</organism>
<name>A0ABN6M9Z5_9ACTN</name>
<feature type="modified residue" description="4-aspartylphosphate" evidence="6">
    <location>
        <position position="50"/>
    </location>
</feature>
<keyword evidence="1 6" id="KW-0597">Phosphoprotein</keyword>
<evidence type="ECO:0000256" key="3">
    <source>
        <dbReference type="ARBA" id="ARBA00023015"/>
    </source>
</evidence>
<dbReference type="InterPro" id="IPR016032">
    <property type="entry name" value="Sig_transdc_resp-reg_C-effctor"/>
</dbReference>
<dbReference type="SUPFAM" id="SSF46894">
    <property type="entry name" value="C-terminal effector domain of the bipartite response regulators"/>
    <property type="match status" value="1"/>
</dbReference>
<accession>A0ABN6M9Z5</accession>
<proteinExistence type="predicted"/>
<dbReference type="RefSeq" id="WP_244411348.1">
    <property type="nucleotide sequence ID" value="NZ_AP025564.1"/>
</dbReference>
<evidence type="ECO:0000256" key="5">
    <source>
        <dbReference type="ARBA" id="ARBA00023163"/>
    </source>
</evidence>
<dbReference type="PROSITE" id="PS50110">
    <property type="entry name" value="RESPONSE_REGULATORY"/>
    <property type="match status" value="1"/>
</dbReference>
<dbReference type="Proteomes" id="UP001320544">
    <property type="component" value="Chromosome"/>
</dbReference>
<dbReference type="PANTHER" id="PTHR48111:SF22">
    <property type="entry name" value="REGULATOR OF RPOS"/>
    <property type="match status" value="1"/>
</dbReference>
<evidence type="ECO:0000256" key="1">
    <source>
        <dbReference type="ARBA" id="ARBA00022553"/>
    </source>
</evidence>
<dbReference type="GO" id="GO:0003677">
    <property type="term" value="F:DNA binding"/>
    <property type="evidence" value="ECO:0007669"/>
    <property type="project" value="UniProtKB-KW"/>
</dbReference>
<dbReference type="InterPro" id="IPR039420">
    <property type="entry name" value="WalR-like"/>
</dbReference>
<dbReference type="CDD" id="cd00383">
    <property type="entry name" value="trans_reg_C"/>
    <property type="match status" value="1"/>
</dbReference>
<feature type="domain" description="OmpR/PhoB-type" evidence="9">
    <location>
        <begin position="124"/>
        <end position="222"/>
    </location>
</feature>
<dbReference type="InterPro" id="IPR001867">
    <property type="entry name" value="OmpR/PhoB-type_DNA-bd"/>
</dbReference>
<keyword evidence="3" id="KW-0805">Transcription regulation</keyword>
<dbReference type="Pfam" id="PF00486">
    <property type="entry name" value="Trans_reg_C"/>
    <property type="match status" value="1"/>
</dbReference>